<name>A0ABY5Y8F3_9FLAO</name>
<accession>A0ABY5Y8F3</accession>
<gene>
    <name evidence="1" type="ORF">NYZ99_00615</name>
</gene>
<organism evidence="1 2">
    <name type="scientific">Maribacter litopenaei</name>
    <dbReference type="NCBI Taxonomy" id="2976127"/>
    <lineage>
        <taxon>Bacteria</taxon>
        <taxon>Pseudomonadati</taxon>
        <taxon>Bacteroidota</taxon>
        <taxon>Flavobacteriia</taxon>
        <taxon>Flavobacteriales</taxon>
        <taxon>Flavobacteriaceae</taxon>
        <taxon>Maribacter</taxon>
    </lineage>
</organism>
<keyword evidence="2" id="KW-1185">Reference proteome</keyword>
<evidence type="ECO:0000313" key="2">
    <source>
        <dbReference type="Proteomes" id="UP001059209"/>
    </source>
</evidence>
<evidence type="ECO:0008006" key="3">
    <source>
        <dbReference type="Google" id="ProtNLM"/>
    </source>
</evidence>
<sequence length="172" mass="19496">MKPVTHILPRDELLGQLAYLKQKYTSYEDYSGAKLTDIFSEEVVSSAHKLNVNFTENSLFINTSTGQFEKSQLPIQAQFSPISKILIHDFDQNGRKDFLLLGNDDYYKLRIGKFDANYGTLLLQDTQGGFKYISQNQSGLDIRGSQVNGVLMNDNLLIQAYGKPLETYKLVN</sequence>
<dbReference type="Proteomes" id="UP001059209">
    <property type="component" value="Chromosome"/>
</dbReference>
<dbReference type="RefSeq" id="WP_260573026.1">
    <property type="nucleotide sequence ID" value="NZ_CP104205.1"/>
</dbReference>
<dbReference type="SUPFAM" id="SSF69318">
    <property type="entry name" value="Integrin alpha N-terminal domain"/>
    <property type="match status" value="1"/>
</dbReference>
<reference evidence="1" key="1">
    <citation type="submission" date="2022-09" db="EMBL/GenBank/DDBJ databases">
        <title>Maribacter litopenaei sp. nov., isolated from the intestinal tract of the Pacific White Shrimp, Litopenaeus vannamei.</title>
        <authorList>
            <person name="Kim S.Y."/>
            <person name="Hwang C.Y."/>
        </authorList>
    </citation>
    <scope>NUCLEOTIDE SEQUENCE</scope>
    <source>
        <strain evidence="1">HL-LV01</strain>
    </source>
</reference>
<dbReference type="EMBL" id="CP104205">
    <property type="protein sequence ID" value="UWX55174.1"/>
    <property type="molecule type" value="Genomic_DNA"/>
</dbReference>
<proteinExistence type="predicted"/>
<protein>
    <recommendedName>
        <fullName evidence="3">VCBS repeat-containing protein</fullName>
    </recommendedName>
</protein>
<dbReference type="InterPro" id="IPR028994">
    <property type="entry name" value="Integrin_alpha_N"/>
</dbReference>
<evidence type="ECO:0000313" key="1">
    <source>
        <dbReference type="EMBL" id="UWX55174.1"/>
    </source>
</evidence>